<dbReference type="AlphaFoldDB" id="V5HGG9"/>
<organism evidence="1">
    <name type="scientific">Ixodes ricinus</name>
    <name type="common">Common tick</name>
    <name type="synonym">Acarus ricinus</name>
    <dbReference type="NCBI Taxonomy" id="34613"/>
    <lineage>
        <taxon>Eukaryota</taxon>
        <taxon>Metazoa</taxon>
        <taxon>Ecdysozoa</taxon>
        <taxon>Arthropoda</taxon>
        <taxon>Chelicerata</taxon>
        <taxon>Arachnida</taxon>
        <taxon>Acari</taxon>
        <taxon>Parasitiformes</taxon>
        <taxon>Ixodida</taxon>
        <taxon>Ixodoidea</taxon>
        <taxon>Ixodidae</taxon>
        <taxon>Ixodinae</taxon>
        <taxon>Ixodes</taxon>
    </lineage>
</organism>
<name>V5HGG9_IXORI</name>
<feature type="non-terminal residue" evidence="1">
    <location>
        <position position="1"/>
    </location>
</feature>
<proteinExistence type="evidence at transcript level"/>
<protein>
    <submittedName>
        <fullName evidence="1">Uncharacterized protein</fullName>
    </submittedName>
</protein>
<sequence length="196" mass="22837">VRTYVRTYVRYVRTVPVTGYRVRVTGLPGYRVTGSGSGPVRPSVRPLPLRYVTLVKLSYVTLRYVTYVRTYVPPPHTTTTYVRRTLRLPVTGTYVRTYGTVRVRVRYGTVRTYVRTYRTVPYRPTDRTVPAAVRPYDDVRTYRTVPYRTVPTDRPTDVRTYVRTVPVTRYPFPFPLPVTVTVTVPYRTVRTNGTER</sequence>
<evidence type="ECO:0000313" key="1">
    <source>
        <dbReference type="EMBL" id="JAB82735.1"/>
    </source>
</evidence>
<accession>V5HGG9</accession>
<dbReference type="EMBL" id="GANP01001733">
    <property type="protein sequence ID" value="JAB82735.1"/>
    <property type="molecule type" value="mRNA"/>
</dbReference>
<reference evidence="1" key="1">
    <citation type="journal article" date="2015" name="Sci. Rep.">
        <title>Tissue- and time-dependent transcription in Ixodes ricinus salivary glands and midguts when blood feeding on the vertebrate host.</title>
        <authorList>
            <person name="Kotsyfakis M."/>
            <person name="Schwarz A."/>
            <person name="Erhart J."/>
            <person name="Ribeiro J.M."/>
        </authorList>
    </citation>
    <scope>NUCLEOTIDE SEQUENCE</scope>
    <source>
        <tissue evidence="1">Salivary gland and midgut</tissue>
    </source>
</reference>